<feature type="compositionally biased region" description="Polar residues" evidence="3">
    <location>
        <begin position="454"/>
        <end position="466"/>
    </location>
</feature>
<feature type="compositionally biased region" description="Low complexity" evidence="3">
    <location>
        <begin position="532"/>
        <end position="551"/>
    </location>
</feature>
<feature type="compositionally biased region" description="Polar residues" evidence="3">
    <location>
        <begin position="578"/>
        <end position="587"/>
    </location>
</feature>
<reference evidence="5" key="1">
    <citation type="submission" date="2019-10" db="EMBL/GenBank/DDBJ databases">
        <authorList>
            <consortium name="DOE Joint Genome Institute"/>
            <person name="Kuo A."/>
            <person name="Miyauchi S."/>
            <person name="Kiss E."/>
            <person name="Drula E."/>
            <person name="Kohler A."/>
            <person name="Sanchez-Garcia M."/>
            <person name="Andreopoulos B."/>
            <person name="Barry K.W."/>
            <person name="Bonito G."/>
            <person name="Buee M."/>
            <person name="Carver A."/>
            <person name="Chen C."/>
            <person name="Cichocki N."/>
            <person name="Clum A."/>
            <person name="Culley D."/>
            <person name="Crous P.W."/>
            <person name="Fauchery L."/>
            <person name="Girlanda M."/>
            <person name="Hayes R."/>
            <person name="Keri Z."/>
            <person name="LaButti K."/>
            <person name="Lipzen A."/>
            <person name="Lombard V."/>
            <person name="Magnuson J."/>
            <person name="Maillard F."/>
            <person name="Morin E."/>
            <person name="Murat C."/>
            <person name="Nolan M."/>
            <person name="Ohm R."/>
            <person name="Pangilinan J."/>
            <person name="Pereira M."/>
            <person name="Perotto S."/>
            <person name="Peter M."/>
            <person name="Riley R."/>
            <person name="Sitrit Y."/>
            <person name="Stielow B."/>
            <person name="Szollosi G."/>
            <person name="Zifcakova L."/>
            <person name="Stursova M."/>
            <person name="Spatafora J.W."/>
            <person name="Tedersoo L."/>
            <person name="Vaario L.-M."/>
            <person name="Yamada A."/>
            <person name="Yan M."/>
            <person name="Wang P."/>
            <person name="Xu J."/>
            <person name="Bruns T."/>
            <person name="Baldrian P."/>
            <person name="Vilgalys R."/>
            <person name="Henrissat B."/>
            <person name="Grigoriev I.V."/>
            <person name="Hibbett D."/>
            <person name="Nagy L.G."/>
            <person name="Martin F.M."/>
        </authorList>
    </citation>
    <scope>NUCLEOTIDE SEQUENCE</scope>
    <source>
        <strain evidence="5">Prilba</strain>
    </source>
</reference>
<feature type="compositionally biased region" description="Pro residues" evidence="3">
    <location>
        <begin position="83"/>
        <end position="92"/>
    </location>
</feature>
<feature type="compositionally biased region" description="Basic and acidic residues" evidence="3">
    <location>
        <begin position="108"/>
        <end position="121"/>
    </location>
</feature>
<evidence type="ECO:0000313" key="6">
    <source>
        <dbReference type="Proteomes" id="UP000759537"/>
    </source>
</evidence>
<feature type="compositionally biased region" description="Low complexity" evidence="3">
    <location>
        <begin position="595"/>
        <end position="611"/>
    </location>
</feature>
<feature type="compositionally biased region" description="Basic residues" evidence="3">
    <location>
        <begin position="788"/>
        <end position="798"/>
    </location>
</feature>
<comment type="caution">
    <text evidence="5">The sequence shown here is derived from an EMBL/GenBank/DDBJ whole genome shotgun (WGS) entry which is preliminary data.</text>
</comment>
<dbReference type="Pfam" id="PF00250">
    <property type="entry name" value="Forkhead"/>
    <property type="match status" value="1"/>
</dbReference>
<reference evidence="5" key="2">
    <citation type="journal article" date="2020" name="Nat. Commun.">
        <title>Large-scale genome sequencing of mycorrhizal fungi provides insights into the early evolution of symbiotic traits.</title>
        <authorList>
            <person name="Miyauchi S."/>
            <person name="Kiss E."/>
            <person name="Kuo A."/>
            <person name="Drula E."/>
            <person name="Kohler A."/>
            <person name="Sanchez-Garcia M."/>
            <person name="Morin E."/>
            <person name="Andreopoulos B."/>
            <person name="Barry K.W."/>
            <person name="Bonito G."/>
            <person name="Buee M."/>
            <person name="Carver A."/>
            <person name="Chen C."/>
            <person name="Cichocki N."/>
            <person name="Clum A."/>
            <person name="Culley D."/>
            <person name="Crous P.W."/>
            <person name="Fauchery L."/>
            <person name="Girlanda M."/>
            <person name="Hayes R.D."/>
            <person name="Keri Z."/>
            <person name="LaButti K."/>
            <person name="Lipzen A."/>
            <person name="Lombard V."/>
            <person name="Magnuson J."/>
            <person name="Maillard F."/>
            <person name="Murat C."/>
            <person name="Nolan M."/>
            <person name="Ohm R.A."/>
            <person name="Pangilinan J."/>
            <person name="Pereira M.F."/>
            <person name="Perotto S."/>
            <person name="Peter M."/>
            <person name="Pfister S."/>
            <person name="Riley R."/>
            <person name="Sitrit Y."/>
            <person name="Stielow J.B."/>
            <person name="Szollosi G."/>
            <person name="Zifcakova L."/>
            <person name="Stursova M."/>
            <person name="Spatafora J.W."/>
            <person name="Tedersoo L."/>
            <person name="Vaario L.M."/>
            <person name="Yamada A."/>
            <person name="Yan M."/>
            <person name="Wang P."/>
            <person name="Xu J."/>
            <person name="Bruns T."/>
            <person name="Baldrian P."/>
            <person name="Vilgalys R."/>
            <person name="Dunand C."/>
            <person name="Henrissat B."/>
            <person name="Grigoriev I.V."/>
            <person name="Hibbett D."/>
            <person name="Nagy L.G."/>
            <person name="Martin F.M."/>
        </authorList>
    </citation>
    <scope>NUCLEOTIDE SEQUENCE</scope>
    <source>
        <strain evidence="5">Prilba</strain>
    </source>
</reference>
<feature type="region of interest" description="Disordered" evidence="3">
    <location>
        <begin position="76"/>
        <end position="172"/>
    </location>
</feature>
<feature type="domain" description="Fork-head" evidence="4">
    <location>
        <begin position="327"/>
        <end position="416"/>
    </location>
</feature>
<feature type="DNA-binding region" description="Fork-head" evidence="2">
    <location>
        <begin position="327"/>
        <end position="416"/>
    </location>
</feature>
<dbReference type="SMART" id="SM00339">
    <property type="entry name" value="FH"/>
    <property type="match status" value="1"/>
</dbReference>
<dbReference type="PRINTS" id="PR00053">
    <property type="entry name" value="FORKHEAD"/>
</dbReference>
<evidence type="ECO:0000256" key="3">
    <source>
        <dbReference type="SAM" id="MobiDB-lite"/>
    </source>
</evidence>
<dbReference type="InterPro" id="IPR001766">
    <property type="entry name" value="Fork_head_dom"/>
</dbReference>
<dbReference type="EMBL" id="WHVB01000016">
    <property type="protein sequence ID" value="KAF8475342.1"/>
    <property type="molecule type" value="Genomic_DNA"/>
</dbReference>
<keyword evidence="2" id="KW-0539">Nucleus</keyword>
<feature type="compositionally biased region" description="Basic and acidic residues" evidence="3">
    <location>
        <begin position="163"/>
        <end position="172"/>
    </location>
</feature>
<dbReference type="GO" id="GO:0000981">
    <property type="term" value="F:DNA-binding transcription factor activity, RNA polymerase II-specific"/>
    <property type="evidence" value="ECO:0007669"/>
    <property type="project" value="TreeGrafter"/>
</dbReference>
<feature type="compositionally biased region" description="Polar residues" evidence="3">
    <location>
        <begin position="246"/>
        <end position="260"/>
    </location>
</feature>
<feature type="region of interest" description="Disordered" evidence="3">
    <location>
        <begin position="754"/>
        <end position="806"/>
    </location>
</feature>
<evidence type="ECO:0000313" key="5">
    <source>
        <dbReference type="EMBL" id="KAF8475342.1"/>
    </source>
</evidence>
<feature type="region of interest" description="Disordered" evidence="3">
    <location>
        <begin position="209"/>
        <end position="308"/>
    </location>
</feature>
<dbReference type="AlphaFoldDB" id="A0A9P5MRJ9"/>
<dbReference type="GO" id="GO:0000978">
    <property type="term" value="F:RNA polymerase II cis-regulatory region sequence-specific DNA binding"/>
    <property type="evidence" value="ECO:0007669"/>
    <property type="project" value="TreeGrafter"/>
</dbReference>
<feature type="compositionally biased region" description="Low complexity" evidence="3">
    <location>
        <begin position="566"/>
        <end position="575"/>
    </location>
</feature>
<dbReference type="InterPro" id="IPR036388">
    <property type="entry name" value="WH-like_DNA-bd_sf"/>
</dbReference>
<evidence type="ECO:0000259" key="4">
    <source>
        <dbReference type="PROSITE" id="PS50039"/>
    </source>
</evidence>
<dbReference type="GO" id="GO:0005634">
    <property type="term" value="C:nucleus"/>
    <property type="evidence" value="ECO:0007669"/>
    <property type="project" value="UniProtKB-SubCell"/>
</dbReference>
<dbReference type="OrthoDB" id="5954824at2759"/>
<sequence>MDDPSLNPANPISPISQLLKNLGMTRDDLTRHSDQMRQFLTAENANSLRAFSNAESDAESAKSPTILPQVLRAKSRSISAADAPPPSFPPATPIKTEPVEPAASSSLRRFESMDEIIERQNRRSKRERRSRRERDASPGALPHSPTRSSLRASGHPRSAATRDACDPGRAKAVDESLPANIGLSRDLLPHSATPSRAGRYYRDTVLYQTVTPQHRRTGAFVPRAESPSPSRSRRSSVASSIPSESNSLVETAQKTTSSRPPITPRRSYYKTAPLLSSSPAISTPPSSPVRPIVNIVSSPGPMGPEPTEDDYDDLPFKLPLGPYSHTKPDLPYAALIGQAILASPEHRLTLQEIYDYITIVYPHFKRNEQTWMNSIRHVLSTTIVFRKVQRDRTAGRTLWAIFDQDLDCFLGGGFRKEFCADMQEQKEKTRHSNRKRPAEDTPTRKPRRKKLKSEASQEQMPPTMHSQMGIPMTTLPAVAYPGPPMFPGPRPGTHHQPYYTPFVMHHPHAVPAGVIFPVLPPGSVYNPVTTESTASAPPLSRPSTSSSAVSRIKMEPEESPSPSLPPTSCSSVSLPDLTPNNSSSSPTGEMDDQGAATQAAESSSRESASVSPRFDISAFLVVPEEAPLDALAPGVTLLNPNSAAQIPGASLKPKGKAKKGKEKAVEKDTSKQKPSFPPAPESPTLVRQNVRPRPENLRPSTPPPKNAHPTSVKPLAPSPGHPRTPPRKTSEHHLSAARTPLSHLGVHMSPSTSLAHYKSHLNPPPVMISLPHGDNNNQPTTKEDGHSHGHSHGHTHTHHTAEDTENLLRTPSRRRASSQFTPFTPVTPRKLMFMGVATESPLRGLFDHPHDPGTLLDEELARLCAQGTPGRGLHESPSVGFAQRALLYESPNTRSPERWTRMW</sequence>
<feature type="compositionally biased region" description="Basic and acidic residues" evidence="3">
    <location>
        <begin position="662"/>
        <end position="671"/>
    </location>
</feature>
<feature type="region of interest" description="Disordered" evidence="3">
    <location>
        <begin position="530"/>
        <end position="611"/>
    </location>
</feature>
<dbReference type="InterPro" id="IPR036390">
    <property type="entry name" value="WH_DNA-bd_sf"/>
</dbReference>
<dbReference type="SUPFAM" id="SSF46785">
    <property type="entry name" value="Winged helix' DNA-binding domain"/>
    <property type="match status" value="1"/>
</dbReference>
<dbReference type="InterPro" id="IPR050211">
    <property type="entry name" value="FOX_domain-containing"/>
</dbReference>
<gene>
    <name evidence="5" type="ORF">DFH94DRAFT_672942</name>
</gene>
<dbReference type="Gene3D" id="1.10.10.10">
    <property type="entry name" value="Winged helix-like DNA-binding domain superfamily/Winged helix DNA-binding domain"/>
    <property type="match status" value="1"/>
</dbReference>
<evidence type="ECO:0000256" key="2">
    <source>
        <dbReference type="PROSITE-ProRule" id="PRU00089"/>
    </source>
</evidence>
<feature type="compositionally biased region" description="Low complexity" evidence="3">
    <location>
        <begin position="271"/>
        <end position="284"/>
    </location>
</feature>
<dbReference type="PANTHER" id="PTHR11829">
    <property type="entry name" value="FORKHEAD BOX PROTEIN"/>
    <property type="match status" value="1"/>
</dbReference>
<name>A0A9P5MRJ9_9AGAM</name>
<protein>
    <recommendedName>
        <fullName evidence="4">Fork-head domain-containing protein</fullName>
    </recommendedName>
</protein>
<proteinExistence type="predicted"/>
<evidence type="ECO:0000256" key="1">
    <source>
        <dbReference type="ARBA" id="ARBA00023125"/>
    </source>
</evidence>
<keyword evidence="1 2" id="KW-0238">DNA-binding</keyword>
<feature type="region of interest" description="Disordered" evidence="3">
    <location>
        <begin position="425"/>
        <end position="469"/>
    </location>
</feature>
<dbReference type="PROSITE" id="PS50039">
    <property type="entry name" value="FORK_HEAD_3"/>
    <property type="match status" value="1"/>
</dbReference>
<feature type="region of interest" description="Disordered" evidence="3">
    <location>
        <begin position="641"/>
        <end position="734"/>
    </location>
</feature>
<dbReference type="PANTHER" id="PTHR11829:SF343">
    <property type="entry name" value="FORK-HEAD DOMAIN-CONTAINING PROTEIN"/>
    <property type="match status" value="1"/>
</dbReference>
<keyword evidence="6" id="KW-1185">Reference proteome</keyword>
<feature type="compositionally biased region" description="Low complexity" evidence="3">
    <location>
        <begin position="221"/>
        <end position="245"/>
    </location>
</feature>
<dbReference type="Proteomes" id="UP000759537">
    <property type="component" value="Unassembled WGS sequence"/>
</dbReference>
<organism evidence="5 6">
    <name type="scientific">Russula ochroleuca</name>
    <dbReference type="NCBI Taxonomy" id="152965"/>
    <lineage>
        <taxon>Eukaryota</taxon>
        <taxon>Fungi</taxon>
        <taxon>Dikarya</taxon>
        <taxon>Basidiomycota</taxon>
        <taxon>Agaricomycotina</taxon>
        <taxon>Agaricomycetes</taxon>
        <taxon>Russulales</taxon>
        <taxon>Russulaceae</taxon>
        <taxon>Russula</taxon>
    </lineage>
</organism>
<accession>A0A9P5MRJ9</accession>
<comment type="subcellular location">
    <subcellularLocation>
        <location evidence="2">Nucleus</location>
    </subcellularLocation>
</comment>